<protein>
    <submittedName>
        <fullName evidence="1">Uncharacterized protein</fullName>
    </submittedName>
</protein>
<evidence type="ECO:0000313" key="1">
    <source>
        <dbReference type="EMBL" id="KAF0927915.1"/>
    </source>
</evidence>
<accession>A0A6G1ETI3</accession>
<comment type="caution">
    <text evidence="1">The sequence shown here is derived from an EMBL/GenBank/DDBJ whole genome shotgun (WGS) entry which is preliminary data.</text>
</comment>
<sequence length="60" mass="6640">MAGLMQARIVMVGLDCNVALGTVLVAGRMKESWFDAQIAVRLRSQEEGGQSWIEARCERT</sequence>
<reference evidence="1 2" key="1">
    <citation type="submission" date="2019-11" db="EMBL/GenBank/DDBJ databases">
        <title>Whole genome sequence of Oryza granulata.</title>
        <authorList>
            <person name="Li W."/>
        </authorList>
    </citation>
    <scope>NUCLEOTIDE SEQUENCE [LARGE SCALE GENOMIC DNA]</scope>
    <source>
        <strain evidence="2">cv. Menghai</strain>
        <tissue evidence="1">Leaf</tissue>
    </source>
</reference>
<gene>
    <name evidence="1" type="ORF">E2562_036892</name>
</gene>
<dbReference type="EMBL" id="SPHZ02000003">
    <property type="protein sequence ID" value="KAF0927915.1"/>
    <property type="molecule type" value="Genomic_DNA"/>
</dbReference>
<name>A0A6G1ETI3_9ORYZ</name>
<feature type="non-terminal residue" evidence="1">
    <location>
        <position position="60"/>
    </location>
</feature>
<evidence type="ECO:0000313" key="2">
    <source>
        <dbReference type="Proteomes" id="UP000479710"/>
    </source>
</evidence>
<proteinExistence type="predicted"/>
<dbReference type="Proteomes" id="UP000479710">
    <property type="component" value="Unassembled WGS sequence"/>
</dbReference>
<keyword evidence="2" id="KW-1185">Reference proteome</keyword>
<dbReference type="AlphaFoldDB" id="A0A6G1ETI3"/>
<organism evidence="1 2">
    <name type="scientific">Oryza meyeriana var. granulata</name>
    <dbReference type="NCBI Taxonomy" id="110450"/>
    <lineage>
        <taxon>Eukaryota</taxon>
        <taxon>Viridiplantae</taxon>
        <taxon>Streptophyta</taxon>
        <taxon>Embryophyta</taxon>
        <taxon>Tracheophyta</taxon>
        <taxon>Spermatophyta</taxon>
        <taxon>Magnoliopsida</taxon>
        <taxon>Liliopsida</taxon>
        <taxon>Poales</taxon>
        <taxon>Poaceae</taxon>
        <taxon>BOP clade</taxon>
        <taxon>Oryzoideae</taxon>
        <taxon>Oryzeae</taxon>
        <taxon>Oryzinae</taxon>
        <taxon>Oryza</taxon>
        <taxon>Oryza meyeriana</taxon>
    </lineage>
</organism>